<accession>A0A2T4Y3Y0</accession>
<gene>
    <name evidence="1" type="ORF">DA103_07145</name>
</gene>
<proteinExistence type="predicted"/>
<dbReference type="OrthoDB" id="9797755at2"/>
<dbReference type="Pfam" id="PF05990">
    <property type="entry name" value="DUF900"/>
    <property type="match status" value="1"/>
</dbReference>
<dbReference type="SUPFAM" id="SSF53474">
    <property type="entry name" value="alpha/beta-Hydrolases"/>
    <property type="match status" value="1"/>
</dbReference>
<dbReference type="Proteomes" id="UP000241614">
    <property type="component" value="Unassembled WGS sequence"/>
</dbReference>
<dbReference type="Gene3D" id="3.40.50.1820">
    <property type="entry name" value="alpha/beta hydrolase"/>
    <property type="match status" value="1"/>
</dbReference>
<dbReference type="AlphaFoldDB" id="A0A2T4Y3Y0"/>
<comment type="caution">
    <text evidence="1">The sequence shown here is derived from an EMBL/GenBank/DDBJ whole genome shotgun (WGS) entry which is preliminary data.</text>
</comment>
<dbReference type="PANTHER" id="PTHR36513:SF1">
    <property type="entry name" value="TRANSMEMBRANE PROTEIN"/>
    <property type="match status" value="1"/>
</dbReference>
<evidence type="ECO:0000313" key="1">
    <source>
        <dbReference type="EMBL" id="PTM36911.1"/>
    </source>
</evidence>
<dbReference type="PANTHER" id="PTHR36513">
    <property type="entry name" value="ABC TRANSMEMBRANE TYPE-1 DOMAIN-CONTAINING PROTEIN"/>
    <property type="match status" value="1"/>
</dbReference>
<dbReference type="RefSeq" id="WP_108089838.1">
    <property type="nucleotide sequence ID" value="NZ_PZPP01000008.1"/>
</dbReference>
<dbReference type="InterPro" id="IPR010297">
    <property type="entry name" value="DUF900_hydrolase"/>
</dbReference>
<dbReference type="InterPro" id="IPR029058">
    <property type="entry name" value="AB_hydrolase_fold"/>
</dbReference>
<name>A0A2T4Y3Y0_ENTCL</name>
<protein>
    <recommendedName>
        <fullName evidence="3">Alpha/beta hydrolase</fullName>
    </recommendedName>
</protein>
<evidence type="ECO:0000313" key="2">
    <source>
        <dbReference type="Proteomes" id="UP000241614"/>
    </source>
</evidence>
<sequence>MPSYVMSVRKASRGKFTSDIGGTSYLVVPDGEDPSPDHAIPGQKWFDQVIQGAQWKNEKGEKRGDLLFSVHGYNMSESEVIERHRLLANGLSDIGFKGIVISFDWPSDDKALAYLPDRHKAKLTAMRLMTEGISYVSEKQKPDCPINIHVLGHSTGAYVLTEAFDDADDTNLPNSAWKVSQIIFVAGDVSSSVMSNPDPRSDSIYRHGIRLTNYSSRRDQALDISNVKRVGVAPRVGRVGLPENAPSNAINVDCTQYYEKLESDSAILVQDEPAGIKGMPSHSWYFGNKVFTRDLFCTLIGIDRYVIPTRSVDGEGKTILIR</sequence>
<dbReference type="EMBL" id="PZPP01000008">
    <property type="protein sequence ID" value="PTM36911.1"/>
    <property type="molecule type" value="Genomic_DNA"/>
</dbReference>
<reference evidence="1 2" key="1">
    <citation type="submission" date="2018-04" db="EMBL/GenBank/DDBJ databases">
        <title>Genome sequencing reveals highly heavy metal resistance and biotechnology application of the novel Enterobacter cloacae amazonensis isolated from wastewater river in Manaus - Amazonas.</title>
        <authorList>
            <person name="Astolfi M.C.T."/>
            <person name="Carvalho E.B.D.S."/>
            <person name="Lacerda L.B."/>
            <person name="Pinto M.V."/>
            <person name="Nogueira V.B."/>
            <person name="Barros A.M."/>
            <person name="Astolfi-Filho S."/>
        </authorList>
    </citation>
    <scope>NUCLEOTIDE SEQUENCE [LARGE SCALE GENOMIC DNA]</scope>
    <source>
        <strain evidence="2">amazonensis</strain>
    </source>
</reference>
<evidence type="ECO:0008006" key="3">
    <source>
        <dbReference type="Google" id="ProtNLM"/>
    </source>
</evidence>
<organism evidence="1 2">
    <name type="scientific">Enterobacter cloacae</name>
    <dbReference type="NCBI Taxonomy" id="550"/>
    <lineage>
        <taxon>Bacteria</taxon>
        <taxon>Pseudomonadati</taxon>
        <taxon>Pseudomonadota</taxon>
        <taxon>Gammaproteobacteria</taxon>
        <taxon>Enterobacterales</taxon>
        <taxon>Enterobacteriaceae</taxon>
        <taxon>Enterobacter</taxon>
        <taxon>Enterobacter cloacae complex</taxon>
    </lineage>
</organism>